<dbReference type="EMBL" id="JAXOVC010000003">
    <property type="protein sequence ID" value="KAK4504317.1"/>
    <property type="molecule type" value="Genomic_DNA"/>
</dbReference>
<feature type="compositionally biased region" description="Polar residues" evidence="1">
    <location>
        <begin position="56"/>
        <end position="69"/>
    </location>
</feature>
<gene>
    <name evidence="2" type="ORF">PRZ48_005233</name>
</gene>
<feature type="compositionally biased region" description="Basic and acidic residues" evidence="1">
    <location>
        <begin position="220"/>
        <end position="232"/>
    </location>
</feature>
<evidence type="ECO:0000313" key="3">
    <source>
        <dbReference type="Proteomes" id="UP001305779"/>
    </source>
</evidence>
<keyword evidence="3" id="KW-1185">Reference proteome</keyword>
<feature type="region of interest" description="Disordered" evidence="1">
    <location>
        <begin position="364"/>
        <end position="383"/>
    </location>
</feature>
<organism evidence="2 3">
    <name type="scientific">Zasmidium cellare</name>
    <name type="common">Wine cellar mold</name>
    <name type="synonym">Racodium cellare</name>
    <dbReference type="NCBI Taxonomy" id="395010"/>
    <lineage>
        <taxon>Eukaryota</taxon>
        <taxon>Fungi</taxon>
        <taxon>Dikarya</taxon>
        <taxon>Ascomycota</taxon>
        <taxon>Pezizomycotina</taxon>
        <taxon>Dothideomycetes</taxon>
        <taxon>Dothideomycetidae</taxon>
        <taxon>Mycosphaerellales</taxon>
        <taxon>Mycosphaerellaceae</taxon>
        <taxon>Zasmidium</taxon>
    </lineage>
</organism>
<reference evidence="2 3" key="1">
    <citation type="journal article" date="2023" name="G3 (Bethesda)">
        <title>A chromosome-level genome assembly of Zasmidium syzygii isolated from banana leaves.</title>
        <authorList>
            <person name="van Westerhoven A.C."/>
            <person name="Mehrabi R."/>
            <person name="Talebi R."/>
            <person name="Steentjes M.B.F."/>
            <person name="Corcolon B."/>
            <person name="Chong P.A."/>
            <person name="Kema G.H.J."/>
            <person name="Seidl M.F."/>
        </authorList>
    </citation>
    <scope>NUCLEOTIDE SEQUENCE [LARGE SCALE GENOMIC DNA]</scope>
    <source>
        <strain evidence="2 3">P124</strain>
    </source>
</reference>
<proteinExistence type="predicted"/>
<feature type="compositionally biased region" description="Polar residues" evidence="1">
    <location>
        <begin position="15"/>
        <end position="45"/>
    </location>
</feature>
<name>A0ABR0ERV2_ZASCE</name>
<accession>A0ABR0ERV2</accession>
<feature type="region of interest" description="Disordered" evidence="1">
    <location>
        <begin position="1"/>
        <end position="69"/>
    </location>
</feature>
<feature type="region of interest" description="Disordered" evidence="1">
    <location>
        <begin position="220"/>
        <end position="245"/>
    </location>
</feature>
<sequence length="899" mass="98821">MPDMSWMSPKRRRTTGNLKTLPNGQYTQSEGDGSAPTTPTRSGSSKSDRPSPKQRPLSQGSYPTNTSQGPDGNLFYAYARKGDELRSRYLLTFASASVANEWWLLIQAHFPDCTRPGPQLFSFQTDDLLDKAWRHPAFEHLKSKWMYISFGEAQSNGLGGAAQGIIPVQDANGNMMGGSASTTASPELGKARQEVKDMRNDVTRLEEHFEKMMEAVEKNTEGVKELAEKQDQEPGQGSTSGGSGYFDMSEMSGHFGRMTDLLTRNMEHMENMSKRQFENEQKLGKVLEDMNGKQRADYLDMSQLSTHLDRIQNMMEQSVAERKDSARASEEKAPAIDFSPLTERLQKMQEAVEANSSLIKTLLDEGSPPESDAPRTPFWANGSSQQQVDLTPLTEHLQKIHGAIEQQSLHMQALVGFASGEGEGGGSPIPGGADQQPHASLAPLGEHLEQIYNAIEEGNKHAKEIADRDKLHSVVDSSSFVKQLEAVQTSTKSSTKILEQILEAQNGTNEALRSNGGQAVDLAPLTRSLEGLDASTKDNARHLQQLVDAQSALRKAVTQSKPAINFQPLTSHLETHSKHLKDIADAQTSLKESVATQSSSTIDLAPLKNELTQLVEIQNATREAIEQTNGELDFTPLADHMEAVREAIEGQHHPLLEHLQSIHSATDRNSELFAAVINTQLKDIDFSALTQRLDEIRIAVEENSADIPRAIDFGPLAGHLEAIREATDSNAQQIKAMIEEQKQRDPPSAQSSIDFTPLTERLNRIHKSLEKANNGTREGSPGSGDPKFILSALTSHLSRIQSVTEQNANAVKSITNRSKATEEKVKIDTSGFDKRLEATSSQVRELMAGHREMTKVMRELAEAITAQNKGSCDHVVIPPPRKVGRKIVGFVYDAKDGPI</sequence>
<comment type="caution">
    <text evidence="2">The sequence shown here is derived from an EMBL/GenBank/DDBJ whole genome shotgun (WGS) entry which is preliminary data.</text>
</comment>
<protein>
    <submittedName>
        <fullName evidence="2">Uncharacterized protein</fullName>
    </submittedName>
</protein>
<evidence type="ECO:0000256" key="1">
    <source>
        <dbReference type="SAM" id="MobiDB-lite"/>
    </source>
</evidence>
<evidence type="ECO:0000313" key="2">
    <source>
        <dbReference type="EMBL" id="KAK4504317.1"/>
    </source>
</evidence>
<dbReference type="Proteomes" id="UP001305779">
    <property type="component" value="Unassembled WGS sequence"/>
</dbReference>